<protein>
    <submittedName>
        <fullName evidence="1">Uncharacterized protein</fullName>
    </submittedName>
</protein>
<gene>
    <name evidence="1" type="ORF">T10_3800</name>
</gene>
<name>A0A0V1MQN5_9BILA</name>
<keyword evidence="2" id="KW-1185">Reference proteome</keyword>
<dbReference type="Proteomes" id="UP000054843">
    <property type="component" value="Unassembled WGS sequence"/>
</dbReference>
<organism evidence="1 2">
    <name type="scientific">Trichinella papuae</name>
    <dbReference type="NCBI Taxonomy" id="268474"/>
    <lineage>
        <taxon>Eukaryota</taxon>
        <taxon>Metazoa</taxon>
        <taxon>Ecdysozoa</taxon>
        <taxon>Nematoda</taxon>
        <taxon>Enoplea</taxon>
        <taxon>Dorylaimia</taxon>
        <taxon>Trichinellida</taxon>
        <taxon>Trichinellidae</taxon>
        <taxon>Trichinella</taxon>
    </lineage>
</organism>
<dbReference type="AlphaFoldDB" id="A0A0V1MQN5"/>
<proteinExistence type="predicted"/>
<comment type="caution">
    <text evidence="1">The sequence shown here is derived from an EMBL/GenBank/DDBJ whole genome shotgun (WGS) entry which is preliminary data.</text>
</comment>
<evidence type="ECO:0000313" key="1">
    <source>
        <dbReference type="EMBL" id="KRZ73829.1"/>
    </source>
</evidence>
<evidence type="ECO:0000313" key="2">
    <source>
        <dbReference type="Proteomes" id="UP000054843"/>
    </source>
</evidence>
<accession>A0A0V1MQN5</accession>
<dbReference type="EMBL" id="JYDO01000058">
    <property type="protein sequence ID" value="KRZ73829.1"/>
    <property type="molecule type" value="Genomic_DNA"/>
</dbReference>
<reference evidence="1 2" key="1">
    <citation type="submission" date="2015-01" db="EMBL/GenBank/DDBJ databases">
        <title>Evolution of Trichinella species and genotypes.</title>
        <authorList>
            <person name="Korhonen P.K."/>
            <person name="Edoardo P."/>
            <person name="Giuseppe L.R."/>
            <person name="Gasser R.B."/>
        </authorList>
    </citation>
    <scope>NUCLEOTIDE SEQUENCE [LARGE SCALE GENOMIC DNA]</scope>
    <source>
        <strain evidence="1">ISS1980</strain>
    </source>
</reference>
<sequence>MFLLTLFCLGFVHSMKRNFKTLMSNWANDSHHLINNSALIKIPYLQFTFETCNSDMRVHIE</sequence>